<dbReference type="InterPro" id="IPR012334">
    <property type="entry name" value="Pectin_lyas_fold"/>
</dbReference>
<keyword evidence="8" id="KW-0479">Metal-binding</keyword>
<evidence type="ECO:0000256" key="11">
    <source>
        <dbReference type="ARBA" id="ARBA00022912"/>
    </source>
</evidence>
<dbReference type="GO" id="GO:0046872">
    <property type="term" value="F:metal ion binding"/>
    <property type="evidence" value="ECO:0007669"/>
    <property type="project" value="UniProtKB-KW"/>
</dbReference>
<dbReference type="Gene3D" id="2.160.20.10">
    <property type="entry name" value="Single-stranded right-handed beta-helix, Pectin lyase-like"/>
    <property type="match status" value="1"/>
</dbReference>
<keyword evidence="14" id="KW-0961">Cell wall biogenesis/degradation</keyword>
<comment type="caution">
    <text evidence="17">The sequence shown here is derived from an EMBL/GenBank/DDBJ whole genome shotgun (WGS) entry which is preliminary data.</text>
</comment>
<evidence type="ECO:0000256" key="15">
    <source>
        <dbReference type="RuleBase" id="RU361169"/>
    </source>
</evidence>
<protein>
    <recommendedName>
        <fullName evidence="5">protein-serine/threonine phosphatase</fullName>
        <ecNumber evidence="5">3.1.3.16</ecNumber>
    </recommendedName>
</protein>
<dbReference type="InterPro" id="IPR000222">
    <property type="entry name" value="PP2C_BS"/>
</dbReference>
<evidence type="ECO:0000259" key="16">
    <source>
        <dbReference type="PROSITE" id="PS51746"/>
    </source>
</evidence>
<dbReference type="EMBL" id="JAVXUP010001777">
    <property type="protein sequence ID" value="KAK3008216.1"/>
    <property type="molecule type" value="Genomic_DNA"/>
</dbReference>
<dbReference type="Proteomes" id="UP001188597">
    <property type="component" value="Unassembled WGS sequence"/>
</dbReference>
<evidence type="ECO:0000256" key="12">
    <source>
        <dbReference type="ARBA" id="ARBA00023211"/>
    </source>
</evidence>
<dbReference type="GO" id="GO:0005975">
    <property type="term" value="P:carbohydrate metabolic process"/>
    <property type="evidence" value="ECO:0007669"/>
    <property type="project" value="InterPro"/>
</dbReference>
<evidence type="ECO:0000256" key="9">
    <source>
        <dbReference type="ARBA" id="ARBA00022801"/>
    </source>
</evidence>
<evidence type="ECO:0000313" key="17">
    <source>
        <dbReference type="EMBL" id="KAK3008216.1"/>
    </source>
</evidence>
<dbReference type="Gene3D" id="3.60.40.10">
    <property type="entry name" value="PPM-type phosphatase domain"/>
    <property type="match status" value="1"/>
</dbReference>
<dbReference type="GO" id="GO:0071555">
    <property type="term" value="P:cell wall organization"/>
    <property type="evidence" value="ECO:0007669"/>
    <property type="project" value="UniProtKB-KW"/>
</dbReference>
<dbReference type="EC" id="3.1.3.16" evidence="5"/>
<dbReference type="InterPro" id="IPR036457">
    <property type="entry name" value="PPM-type-like_dom_sf"/>
</dbReference>
<gene>
    <name evidence="17" type="ORF">RJ639_015034</name>
</gene>
<keyword evidence="18" id="KW-1185">Reference proteome</keyword>
<dbReference type="InterPro" id="IPR001932">
    <property type="entry name" value="PPM-type_phosphatase-like_dom"/>
</dbReference>
<keyword evidence="12" id="KW-0464">Manganese</keyword>
<dbReference type="GO" id="GO:0004650">
    <property type="term" value="F:polygalacturonase activity"/>
    <property type="evidence" value="ECO:0007669"/>
    <property type="project" value="InterPro"/>
</dbReference>
<evidence type="ECO:0000313" key="18">
    <source>
        <dbReference type="Proteomes" id="UP001188597"/>
    </source>
</evidence>
<dbReference type="Pfam" id="PF00295">
    <property type="entry name" value="Glyco_hydro_28"/>
    <property type="match status" value="1"/>
</dbReference>
<dbReference type="InterPro" id="IPR011050">
    <property type="entry name" value="Pectin_lyase_fold/virulence"/>
</dbReference>
<dbReference type="Pfam" id="PF00481">
    <property type="entry name" value="PP2C"/>
    <property type="match status" value="1"/>
</dbReference>
<dbReference type="PANTHER" id="PTHR31375">
    <property type="match status" value="1"/>
</dbReference>
<proteinExistence type="inferred from homology"/>
<evidence type="ECO:0000256" key="4">
    <source>
        <dbReference type="ARBA" id="ARBA00008834"/>
    </source>
</evidence>
<comment type="cofactor">
    <cofactor evidence="1">
        <name>Mn(2+)</name>
        <dbReference type="ChEBI" id="CHEBI:29035"/>
    </cofactor>
</comment>
<evidence type="ECO:0000256" key="10">
    <source>
        <dbReference type="ARBA" id="ARBA00022842"/>
    </source>
</evidence>
<name>A0AA88VG00_9ASTE</name>
<keyword evidence="9 15" id="KW-0378">Hydrolase</keyword>
<comment type="cofactor">
    <cofactor evidence="2">
        <name>Mg(2+)</name>
        <dbReference type="ChEBI" id="CHEBI:18420"/>
    </cofactor>
</comment>
<evidence type="ECO:0000256" key="1">
    <source>
        <dbReference type="ARBA" id="ARBA00001936"/>
    </source>
</evidence>
<keyword evidence="7" id="KW-0964">Secreted</keyword>
<keyword evidence="11" id="KW-0904">Protein phosphatase</keyword>
<keyword evidence="10" id="KW-0460">Magnesium</keyword>
<accession>A0AA88VG00</accession>
<dbReference type="AlphaFoldDB" id="A0AA88VG00"/>
<dbReference type="GO" id="GO:0004722">
    <property type="term" value="F:protein serine/threonine phosphatase activity"/>
    <property type="evidence" value="ECO:0007669"/>
    <property type="project" value="UniProtKB-EC"/>
</dbReference>
<organism evidence="17 18">
    <name type="scientific">Escallonia herrerae</name>
    <dbReference type="NCBI Taxonomy" id="1293975"/>
    <lineage>
        <taxon>Eukaryota</taxon>
        <taxon>Viridiplantae</taxon>
        <taxon>Streptophyta</taxon>
        <taxon>Embryophyta</taxon>
        <taxon>Tracheophyta</taxon>
        <taxon>Spermatophyta</taxon>
        <taxon>Magnoliopsida</taxon>
        <taxon>eudicotyledons</taxon>
        <taxon>Gunneridae</taxon>
        <taxon>Pentapetalae</taxon>
        <taxon>asterids</taxon>
        <taxon>campanulids</taxon>
        <taxon>Escalloniales</taxon>
        <taxon>Escalloniaceae</taxon>
        <taxon>Escallonia</taxon>
    </lineage>
</organism>
<comment type="subcellular location">
    <subcellularLocation>
        <location evidence="3">Secreted</location>
        <location evidence="3">Cell wall</location>
    </subcellularLocation>
</comment>
<evidence type="ECO:0000256" key="6">
    <source>
        <dbReference type="ARBA" id="ARBA00022512"/>
    </source>
</evidence>
<evidence type="ECO:0000256" key="8">
    <source>
        <dbReference type="ARBA" id="ARBA00022723"/>
    </source>
</evidence>
<evidence type="ECO:0000256" key="5">
    <source>
        <dbReference type="ARBA" id="ARBA00013081"/>
    </source>
</evidence>
<dbReference type="PROSITE" id="PS01032">
    <property type="entry name" value="PPM_1"/>
    <property type="match status" value="1"/>
</dbReference>
<dbReference type="PROSITE" id="PS51746">
    <property type="entry name" value="PPM_2"/>
    <property type="match status" value="1"/>
</dbReference>
<dbReference type="SUPFAM" id="SSF51126">
    <property type="entry name" value="Pectin lyase-like"/>
    <property type="match status" value="1"/>
</dbReference>
<dbReference type="InterPro" id="IPR000743">
    <property type="entry name" value="Glyco_hydro_28"/>
</dbReference>
<reference evidence="17" key="1">
    <citation type="submission" date="2022-12" db="EMBL/GenBank/DDBJ databases">
        <title>Draft genome assemblies for two species of Escallonia (Escalloniales).</title>
        <authorList>
            <person name="Chanderbali A."/>
            <person name="Dervinis C."/>
            <person name="Anghel I."/>
            <person name="Soltis D."/>
            <person name="Soltis P."/>
            <person name="Zapata F."/>
        </authorList>
    </citation>
    <scope>NUCLEOTIDE SEQUENCE</scope>
    <source>
        <strain evidence="17">UCBG64.0493</strain>
        <tissue evidence="17">Leaf</tissue>
    </source>
</reference>
<evidence type="ECO:0000256" key="3">
    <source>
        <dbReference type="ARBA" id="ARBA00004191"/>
    </source>
</evidence>
<feature type="domain" description="PPM-type phosphatase" evidence="16">
    <location>
        <begin position="54"/>
        <end position="314"/>
    </location>
</feature>
<evidence type="ECO:0000256" key="7">
    <source>
        <dbReference type="ARBA" id="ARBA00022525"/>
    </source>
</evidence>
<dbReference type="SUPFAM" id="SSF81606">
    <property type="entry name" value="PP2C-like"/>
    <property type="match status" value="1"/>
</dbReference>
<keyword evidence="6" id="KW-0134">Cell wall</keyword>
<evidence type="ECO:0000256" key="14">
    <source>
        <dbReference type="ARBA" id="ARBA00023316"/>
    </source>
</evidence>
<comment type="similarity">
    <text evidence="4 15">Belongs to the glycosyl hydrolase 28 family.</text>
</comment>
<sequence>MARRSSSSPTVLKRKRPARLDILVASLSFGGGGLVTLLSADMQRKDVVEVEGDGYSVYCKRGRREFMEDRFSAAVNVHGDPKQAFFGVFDGHGGAKAAEFAAHNLEKEILSEVESEASEKVSTEFGEFGDNDVTKKGKIKGFIKVVQLASGLAQRLDPFSPEANRVSPQGVTFESNPSLVIGDPMKKGVLFRHALMINVQNPIVIDQNYCPKLPWSGMTLPRILFTYTDYTRLNVKYMLIGMVSGVKVRDVTYLDIHGTSATQVAVKFDCSRNNPRSGIRLEDLKLKYQNQPAAASCVNARGASSGLVEPTSCL</sequence>
<keyword evidence="13 15" id="KW-0326">Glycosidase</keyword>
<evidence type="ECO:0000256" key="13">
    <source>
        <dbReference type="ARBA" id="ARBA00023295"/>
    </source>
</evidence>
<evidence type="ECO:0000256" key="2">
    <source>
        <dbReference type="ARBA" id="ARBA00001946"/>
    </source>
</evidence>